<dbReference type="PROSITE" id="PS51677">
    <property type="entry name" value="NODB"/>
    <property type="match status" value="1"/>
</dbReference>
<dbReference type="Pfam" id="PF01522">
    <property type="entry name" value="Polysacc_deac_1"/>
    <property type="match status" value="1"/>
</dbReference>
<dbReference type="RefSeq" id="WP_015940312.1">
    <property type="nucleotide sequence ID" value="NC_011831.1"/>
</dbReference>
<proteinExistence type="predicted"/>
<dbReference type="OrthoDB" id="62208at2"/>
<gene>
    <name evidence="2" type="ordered locus">Cagg_1551</name>
</gene>
<protein>
    <submittedName>
        <fullName evidence="2">Polysaccharide deacetylase</fullName>
    </submittedName>
</protein>
<dbReference type="SUPFAM" id="SSF88713">
    <property type="entry name" value="Glycoside hydrolase/deacetylase"/>
    <property type="match status" value="1"/>
</dbReference>
<dbReference type="KEGG" id="cag:Cagg_1551"/>
<dbReference type="Gene3D" id="3.20.20.370">
    <property type="entry name" value="Glycoside hydrolase/deacetylase"/>
    <property type="match status" value="1"/>
</dbReference>
<evidence type="ECO:0000313" key="3">
    <source>
        <dbReference type="Proteomes" id="UP000002508"/>
    </source>
</evidence>
<organism evidence="2 3">
    <name type="scientific">Chloroflexus aggregans (strain MD-66 / DSM 9485)</name>
    <dbReference type="NCBI Taxonomy" id="326427"/>
    <lineage>
        <taxon>Bacteria</taxon>
        <taxon>Bacillati</taxon>
        <taxon>Chloroflexota</taxon>
        <taxon>Chloroflexia</taxon>
        <taxon>Chloroflexales</taxon>
        <taxon>Chloroflexineae</taxon>
        <taxon>Chloroflexaceae</taxon>
        <taxon>Chloroflexus</taxon>
    </lineage>
</organism>
<evidence type="ECO:0000259" key="1">
    <source>
        <dbReference type="PROSITE" id="PS51677"/>
    </source>
</evidence>
<dbReference type="GO" id="GO:0005975">
    <property type="term" value="P:carbohydrate metabolic process"/>
    <property type="evidence" value="ECO:0007669"/>
    <property type="project" value="InterPro"/>
</dbReference>
<dbReference type="HOGENOM" id="CLU_021264_0_4_0"/>
<dbReference type="GO" id="GO:0016810">
    <property type="term" value="F:hydrolase activity, acting on carbon-nitrogen (but not peptide) bonds"/>
    <property type="evidence" value="ECO:0007669"/>
    <property type="project" value="InterPro"/>
</dbReference>
<dbReference type="PANTHER" id="PTHR10587:SF137">
    <property type="entry name" value="4-DEOXY-4-FORMAMIDO-L-ARABINOSE-PHOSPHOUNDECAPRENOL DEFORMYLASE ARND-RELATED"/>
    <property type="match status" value="1"/>
</dbReference>
<dbReference type="EMBL" id="CP001337">
    <property type="protein sequence ID" value="ACL24453.1"/>
    <property type="molecule type" value="Genomic_DNA"/>
</dbReference>
<dbReference type="STRING" id="326427.Cagg_1551"/>
<dbReference type="PANTHER" id="PTHR10587">
    <property type="entry name" value="GLYCOSYL TRANSFERASE-RELATED"/>
    <property type="match status" value="1"/>
</dbReference>
<dbReference type="eggNOG" id="COG0726">
    <property type="taxonomic scope" value="Bacteria"/>
</dbReference>
<dbReference type="InterPro" id="IPR011330">
    <property type="entry name" value="Glyco_hydro/deAcase_b/a-brl"/>
</dbReference>
<dbReference type="CDD" id="cd10917">
    <property type="entry name" value="CE4_NodB_like_6s_7s"/>
    <property type="match status" value="1"/>
</dbReference>
<dbReference type="InterPro" id="IPR050248">
    <property type="entry name" value="Polysacc_deacetylase_ArnD"/>
</dbReference>
<feature type="domain" description="NodB homology" evidence="1">
    <location>
        <begin position="38"/>
        <end position="222"/>
    </location>
</feature>
<dbReference type="Proteomes" id="UP000002508">
    <property type="component" value="Chromosome"/>
</dbReference>
<dbReference type="AlphaFoldDB" id="B8G9G3"/>
<sequence length="243" mass="27714">MVSSQQGGRARSSLLGRWLAPLGRRWLGTLIRVETTTPLVALTFDDGPHPRYTPQILDVLAHYHARATFFVLGRHAAEQRDLVAQIAAAGHVIGNHTFHHVRMPQTPRYRRWQELWSAQRAVAPYGTRLFRPPYGGQSYGSRVDALLLGYEVVGWTFHIEDWVAQSPVQLLERLNRQLRPGSIILLHDRLVQPRDPAAADRTPLIETLATFLAQWEETYRFVTVPELIRAGRPVRGPWFRPAL</sequence>
<accession>B8G9G3</accession>
<evidence type="ECO:0000313" key="2">
    <source>
        <dbReference type="EMBL" id="ACL24453.1"/>
    </source>
</evidence>
<name>B8G9G3_CHLAD</name>
<keyword evidence="3" id="KW-1185">Reference proteome</keyword>
<reference evidence="2" key="1">
    <citation type="submission" date="2008-12" db="EMBL/GenBank/DDBJ databases">
        <title>Complete sequence of Chloroflexus aggregans DSM 9485.</title>
        <authorList>
            <consortium name="US DOE Joint Genome Institute"/>
            <person name="Lucas S."/>
            <person name="Copeland A."/>
            <person name="Lapidus A."/>
            <person name="Glavina del Rio T."/>
            <person name="Dalin E."/>
            <person name="Tice H."/>
            <person name="Pitluck S."/>
            <person name="Foster B."/>
            <person name="Larimer F."/>
            <person name="Land M."/>
            <person name="Hauser L."/>
            <person name="Kyrpides N."/>
            <person name="Mikhailova N."/>
            <person name="Bryant D."/>
            <person name="Richardson P."/>
        </authorList>
    </citation>
    <scope>NUCLEOTIDE SEQUENCE</scope>
    <source>
        <strain evidence="2">DSM 9485</strain>
    </source>
</reference>
<dbReference type="InterPro" id="IPR002509">
    <property type="entry name" value="NODB_dom"/>
</dbReference>